<keyword evidence="1" id="KW-0812">Transmembrane</keyword>
<organism evidence="2 3">
    <name type="scientific">Collinsella aerofaciens</name>
    <dbReference type="NCBI Taxonomy" id="74426"/>
    <lineage>
        <taxon>Bacteria</taxon>
        <taxon>Bacillati</taxon>
        <taxon>Actinomycetota</taxon>
        <taxon>Coriobacteriia</taxon>
        <taxon>Coriobacteriales</taxon>
        <taxon>Coriobacteriaceae</taxon>
        <taxon>Collinsella</taxon>
    </lineage>
</organism>
<reference evidence="2 3" key="1">
    <citation type="journal article" date="2019" name="Nat. Med.">
        <title>A library of human gut bacterial isolates paired with longitudinal multiomics data enables mechanistic microbiome research.</title>
        <authorList>
            <person name="Poyet M."/>
            <person name="Groussin M."/>
            <person name="Gibbons S.M."/>
            <person name="Avila-Pacheco J."/>
            <person name="Jiang X."/>
            <person name="Kearney S.M."/>
            <person name="Perrotta A.R."/>
            <person name="Berdy B."/>
            <person name="Zhao S."/>
            <person name="Lieberman T.D."/>
            <person name="Swanson P.K."/>
            <person name="Smith M."/>
            <person name="Roesemann S."/>
            <person name="Alexander J.E."/>
            <person name="Rich S.A."/>
            <person name="Livny J."/>
            <person name="Vlamakis H."/>
            <person name="Clish C."/>
            <person name="Bullock K."/>
            <person name="Deik A."/>
            <person name="Scott J."/>
            <person name="Pierce K.A."/>
            <person name="Xavier R.J."/>
            <person name="Alm E.J."/>
        </authorList>
    </citation>
    <scope>NUCLEOTIDE SEQUENCE [LARGE SCALE GENOMIC DNA]</scope>
    <source>
        <strain evidence="2 3">BIOML-A20</strain>
    </source>
</reference>
<gene>
    <name evidence="2" type="ORF">GT464_03790</name>
</gene>
<protein>
    <recommendedName>
        <fullName evidence="4">TadE-like protein</fullName>
    </recommendedName>
</protein>
<keyword evidence="1" id="KW-0472">Membrane</keyword>
<keyword evidence="1" id="KW-1133">Transmembrane helix</keyword>
<comment type="caution">
    <text evidence="2">The sequence shown here is derived from an EMBL/GenBank/DDBJ whole genome shotgun (WGS) entry which is preliminary data.</text>
</comment>
<evidence type="ECO:0000313" key="2">
    <source>
        <dbReference type="EMBL" id="MZJ39078.1"/>
    </source>
</evidence>
<name>A0A6N9JIC5_9ACTN</name>
<dbReference type="RefSeq" id="WP_161160132.1">
    <property type="nucleotide sequence ID" value="NZ_JAWHPN010000005.1"/>
</dbReference>
<proteinExistence type="predicted"/>
<evidence type="ECO:0000256" key="1">
    <source>
        <dbReference type="SAM" id="Phobius"/>
    </source>
</evidence>
<evidence type="ECO:0008006" key="4">
    <source>
        <dbReference type="Google" id="ProtNLM"/>
    </source>
</evidence>
<sequence>MSIRMRLREERAQATVEMAVVTPVLLVLALIVYNVMIFASAVARFDRVVPDIVLAHAVAPGGEGDENSADASVTVQTQILNAMEGYDLQIEVSSEQGAKASDGGLLSLSGTFRTYTCTMHYEPWPTSLSIAGVPLGAPTTLSHERAVTVDPWRPGVVM</sequence>
<dbReference type="AlphaFoldDB" id="A0A6N9JIC5"/>
<dbReference type="Proteomes" id="UP000469380">
    <property type="component" value="Unassembled WGS sequence"/>
</dbReference>
<feature type="transmembrane region" description="Helical" evidence="1">
    <location>
        <begin position="20"/>
        <end position="43"/>
    </location>
</feature>
<evidence type="ECO:0000313" key="3">
    <source>
        <dbReference type="Proteomes" id="UP000469380"/>
    </source>
</evidence>
<dbReference type="EMBL" id="WWSR01000004">
    <property type="protein sequence ID" value="MZJ39078.1"/>
    <property type="molecule type" value="Genomic_DNA"/>
</dbReference>
<accession>A0A6N9JIC5</accession>